<proteinExistence type="predicted"/>
<dbReference type="AlphaFoldDB" id="A0AAE1IPT9"/>
<evidence type="ECO:0000256" key="1">
    <source>
        <dbReference type="SAM" id="MobiDB-lite"/>
    </source>
</evidence>
<evidence type="ECO:0000313" key="2">
    <source>
        <dbReference type="EMBL" id="KAK4253877.1"/>
    </source>
</evidence>
<gene>
    <name evidence="2" type="ORF">QN277_010497</name>
</gene>
<evidence type="ECO:0000313" key="3">
    <source>
        <dbReference type="Proteomes" id="UP001293593"/>
    </source>
</evidence>
<reference evidence="2" key="1">
    <citation type="submission" date="2023-10" db="EMBL/GenBank/DDBJ databases">
        <title>Chromosome-level genome of the transformable northern wattle, Acacia crassicarpa.</title>
        <authorList>
            <person name="Massaro I."/>
            <person name="Sinha N.R."/>
            <person name="Poethig S."/>
            <person name="Leichty A.R."/>
        </authorList>
    </citation>
    <scope>NUCLEOTIDE SEQUENCE</scope>
    <source>
        <strain evidence="2">Acra3RX</strain>
        <tissue evidence="2">Leaf</tissue>
    </source>
</reference>
<organism evidence="2 3">
    <name type="scientific">Acacia crassicarpa</name>
    <name type="common">northern wattle</name>
    <dbReference type="NCBI Taxonomy" id="499986"/>
    <lineage>
        <taxon>Eukaryota</taxon>
        <taxon>Viridiplantae</taxon>
        <taxon>Streptophyta</taxon>
        <taxon>Embryophyta</taxon>
        <taxon>Tracheophyta</taxon>
        <taxon>Spermatophyta</taxon>
        <taxon>Magnoliopsida</taxon>
        <taxon>eudicotyledons</taxon>
        <taxon>Gunneridae</taxon>
        <taxon>Pentapetalae</taxon>
        <taxon>rosids</taxon>
        <taxon>fabids</taxon>
        <taxon>Fabales</taxon>
        <taxon>Fabaceae</taxon>
        <taxon>Caesalpinioideae</taxon>
        <taxon>mimosoid clade</taxon>
        <taxon>Acacieae</taxon>
        <taxon>Acacia</taxon>
    </lineage>
</organism>
<feature type="compositionally biased region" description="Basic and acidic residues" evidence="1">
    <location>
        <begin position="1"/>
        <end position="27"/>
    </location>
</feature>
<sequence length="75" mass="8620">MINREEGERTSGSERDKAFIRRRKEEKGEEELSEFACKGSFRSSVKAETLSQYLLALLLLLRHALASMKRFPLSS</sequence>
<dbReference type="EMBL" id="JAWXYG010000015">
    <property type="protein sequence ID" value="KAK4253877.1"/>
    <property type="molecule type" value="Genomic_DNA"/>
</dbReference>
<dbReference type="Proteomes" id="UP001293593">
    <property type="component" value="Unassembled WGS sequence"/>
</dbReference>
<keyword evidence="3" id="KW-1185">Reference proteome</keyword>
<protein>
    <submittedName>
        <fullName evidence="2">Uncharacterized protein</fullName>
    </submittedName>
</protein>
<name>A0AAE1IPT9_9FABA</name>
<accession>A0AAE1IPT9</accession>
<comment type="caution">
    <text evidence="2">The sequence shown here is derived from an EMBL/GenBank/DDBJ whole genome shotgun (WGS) entry which is preliminary data.</text>
</comment>
<feature type="region of interest" description="Disordered" evidence="1">
    <location>
        <begin position="1"/>
        <end position="28"/>
    </location>
</feature>